<dbReference type="AlphaFoldDB" id="A0A4R1H8Z3"/>
<proteinExistence type="predicted"/>
<reference evidence="1 2" key="1">
    <citation type="submission" date="2019-03" db="EMBL/GenBank/DDBJ databases">
        <title>Genomic Encyclopedia of Type Strains, Phase IV (KMG-IV): sequencing the most valuable type-strain genomes for metagenomic binning, comparative biology and taxonomic classification.</title>
        <authorList>
            <person name="Goeker M."/>
        </authorList>
    </citation>
    <scope>NUCLEOTIDE SEQUENCE [LARGE SCALE GENOMIC DNA]</scope>
    <source>
        <strain evidence="1 2">DSM 19610</strain>
    </source>
</reference>
<dbReference type="Gene3D" id="1.10.1130.10">
    <property type="entry name" value="Flavocytochrome C3, Chain A"/>
    <property type="match status" value="1"/>
</dbReference>
<organism evidence="1 2">
    <name type="scientific">Thiogranum longum</name>
    <dbReference type="NCBI Taxonomy" id="1537524"/>
    <lineage>
        <taxon>Bacteria</taxon>
        <taxon>Pseudomonadati</taxon>
        <taxon>Pseudomonadota</taxon>
        <taxon>Gammaproteobacteria</taxon>
        <taxon>Chromatiales</taxon>
        <taxon>Ectothiorhodospiraceae</taxon>
        <taxon>Thiogranum</taxon>
    </lineage>
</organism>
<name>A0A4R1H8Z3_9GAMM</name>
<dbReference type="EMBL" id="SMFX01000001">
    <property type="protein sequence ID" value="TCK17728.1"/>
    <property type="molecule type" value="Genomic_DNA"/>
</dbReference>
<accession>A0A4R1H8Z3</accession>
<evidence type="ECO:0000313" key="1">
    <source>
        <dbReference type="EMBL" id="TCK17728.1"/>
    </source>
</evidence>
<dbReference type="Proteomes" id="UP000295707">
    <property type="component" value="Unassembled WGS sequence"/>
</dbReference>
<dbReference type="InterPro" id="IPR036280">
    <property type="entry name" value="Multihaem_cyt_sf"/>
</dbReference>
<evidence type="ECO:0000313" key="2">
    <source>
        <dbReference type="Proteomes" id="UP000295707"/>
    </source>
</evidence>
<keyword evidence="2" id="KW-1185">Reference proteome</keyword>
<dbReference type="SUPFAM" id="SSF48695">
    <property type="entry name" value="Multiheme cytochromes"/>
    <property type="match status" value="1"/>
</dbReference>
<gene>
    <name evidence="1" type="ORF">DFR30_0970</name>
</gene>
<sequence>MKRAFYVLPVLLLAIFLAWRFIRPLNIFVVDDRFAWPVDTTQAPPVLGALSAGDCAVCHPAFHEEWRTTIHSQAWTDPYFQADWQFDESQHICRLCHTPLDRQQPHRILGYRDKDKWDPVLVDNADFDPGLQHEGVTCAACHYREGKIVGVLGNTDAPHPVKKLEDPNQVCVRCHIVEGDRWDTFFRFPPCGTVAEIRSSTLNGLTPAESRSMPLDKITGNTGEVTMTDTRSLGCVQCHMPLLERPLVEGGKVRPTRQHLWRGGHEPAMVRQGLEVRFEEADKQAGEQQFVLTITNTGAAHYIPTGTPDRYLSIELRVLDTASRVLKVEKHTIKRTVMWRPFIVDLWDTRLPRWQPRSYTLSVPEDGQHKPAVVEAVVRYHLLNERRRKRIGYKNSEPIEFEVFRERLSPGAG</sequence>
<dbReference type="OrthoDB" id="9814800at2"/>
<comment type="caution">
    <text evidence="1">The sequence shown here is derived from an EMBL/GenBank/DDBJ whole genome shotgun (WGS) entry which is preliminary data.</text>
</comment>
<protein>
    <submittedName>
        <fullName evidence="1">Uncharacterized protein</fullName>
    </submittedName>
</protein>
<dbReference type="RefSeq" id="WP_132971581.1">
    <property type="nucleotide sequence ID" value="NZ_SMFX01000001.1"/>
</dbReference>